<dbReference type="Pfam" id="PF02452">
    <property type="entry name" value="PemK_toxin"/>
    <property type="match status" value="1"/>
</dbReference>
<protein>
    <submittedName>
        <fullName evidence="3">PemK-like, MazF-like toxin of type II toxin-antitoxin system</fullName>
    </submittedName>
</protein>
<dbReference type="Gene3D" id="2.30.30.110">
    <property type="match status" value="1"/>
</dbReference>
<dbReference type="InterPro" id="IPR003477">
    <property type="entry name" value="PemK-like"/>
</dbReference>
<dbReference type="Proteomes" id="UP000193244">
    <property type="component" value="Unassembled WGS sequence"/>
</dbReference>
<evidence type="ECO:0000313" key="3">
    <source>
        <dbReference type="EMBL" id="SMG37483.1"/>
    </source>
</evidence>
<evidence type="ECO:0000313" key="4">
    <source>
        <dbReference type="Proteomes" id="UP000193244"/>
    </source>
</evidence>
<proteinExistence type="inferred from homology"/>
<sequence length="142" mass="15802">MNPSPGRSGANPTVEVASEALGRRRIVFDPRVDGRPDPGEVVWTWVPYEENDGRGKDRPVLIVARDSARSVLALQLTSKPHDRDAQRFVFVGPGPWDSQGRPSWVRLDRVFRVFESGMRREASSVSRTQFAAVSSALTGRRS</sequence>
<dbReference type="STRING" id="150121.SAMN06296010_2294"/>
<keyword evidence="4" id="KW-1185">Reference proteome</keyword>
<dbReference type="EMBL" id="FXAY01000003">
    <property type="protein sequence ID" value="SMG37483.1"/>
    <property type="molecule type" value="Genomic_DNA"/>
</dbReference>
<dbReference type="InterPro" id="IPR011067">
    <property type="entry name" value="Plasmid_toxin/cell-grow_inhib"/>
</dbReference>
<comment type="similarity">
    <text evidence="1">Belongs to the PemK/MazF family.</text>
</comment>
<organism evidence="3 4">
    <name type="scientific">Agreia pratensis</name>
    <dbReference type="NCBI Taxonomy" id="150121"/>
    <lineage>
        <taxon>Bacteria</taxon>
        <taxon>Bacillati</taxon>
        <taxon>Actinomycetota</taxon>
        <taxon>Actinomycetes</taxon>
        <taxon>Micrococcales</taxon>
        <taxon>Microbacteriaceae</taxon>
        <taxon>Agreia</taxon>
    </lineage>
</organism>
<reference evidence="4" key="1">
    <citation type="submission" date="2017-04" db="EMBL/GenBank/DDBJ databases">
        <authorList>
            <person name="Varghese N."/>
            <person name="Submissions S."/>
        </authorList>
    </citation>
    <scope>NUCLEOTIDE SEQUENCE [LARGE SCALE GENOMIC DNA]</scope>
    <source>
        <strain evidence="4">VKM Ac-2510</strain>
    </source>
</reference>
<dbReference type="GO" id="GO:0003677">
    <property type="term" value="F:DNA binding"/>
    <property type="evidence" value="ECO:0007669"/>
    <property type="project" value="InterPro"/>
</dbReference>
<dbReference type="AlphaFoldDB" id="A0A1X7K9J3"/>
<name>A0A1X7K9J3_9MICO</name>
<dbReference type="SUPFAM" id="SSF50118">
    <property type="entry name" value="Cell growth inhibitor/plasmid maintenance toxic component"/>
    <property type="match status" value="1"/>
</dbReference>
<accession>A0A1X7K9J3</accession>
<evidence type="ECO:0000256" key="1">
    <source>
        <dbReference type="ARBA" id="ARBA00007521"/>
    </source>
</evidence>
<gene>
    <name evidence="3" type="ORF">SAMN06296010_2294</name>
</gene>
<evidence type="ECO:0000256" key="2">
    <source>
        <dbReference type="ARBA" id="ARBA00022649"/>
    </source>
</evidence>
<keyword evidence="2" id="KW-1277">Toxin-antitoxin system</keyword>